<dbReference type="InterPro" id="IPR015660">
    <property type="entry name" value="MASH1/Ascl1a-like"/>
</dbReference>
<sequence length="269" mass="29359">SCGLTPWKQRPQVLVMLPLTPCSLSGLGWPLEGTTGDEANVVDPFAGPSSLGRTETPKEAFFSGQFQFDDDAAGGEPNWSCPTSEESSTMKRKLSHNAYERDRRKKMNSLYSSLRSLLPEAEHHKKQSIPCTVSRVLQYIPELQGRVERLARRKEEVLAKLSREGAIVVDPRTGNIAGGGRGVRPVTISVAGVGEGEVTIQICTSGGSTRKPLSKVLRYLEGEGLGLISASFLALDVDRYLCSLHLQVKDASSNVEQEKLNRNLTHILS</sequence>
<dbReference type="InterPro" id="IPR036638">
    <property type="entry name" value="HLH_DNA-bd_sf"/>
</dbReference>
<dbReference type="GO" id="GO:0000977">
    <property type="term" value="F:RNA polymerase II transcription regulatory region sequence-specific DNA binding"/>
    <property type="evidence" value="ECO:0007669"/>
    <property type="project" value="TreeGrafter"/>
</dbReference>
<evidence type="ECO:0000256" key="7">
    <source>
        <dbReference type="ARBA" id="ARBA00074844"/>
    </source>
</evidence>
<dbReference type="PANTHER" id="PTHR13935:SF41">
    <property type="entry name" value="TRANSCRIPTION FACTOR ORG2-RELATED"/>
    <property type="match status" value="1"/>
</dbReference>
<dbReference type="FunFam" id="4.10.280.10:FF:000074">
    <property type="entry name" value="Transcription factor ORG2"/>
    <property type="match status" value="1"/>
</dbReference>
<dbReference type="SMART" id="SM00353">
    <property type="entry name" value="HLH"/>
    <property type="match status" value="1"/>
</dbReference>
<dbReference type="SUPFAM" id="SSF47459">
    <property type="entry name" value="HLH, helix-loop-helix DNA-binding domain"/>
    <property type="match status" value="1"/>
</dbReference>
<dbReference type="InterPro" id="IPR011598">
    <property type="entry name" value="bHLH_dom"/>
</dbReference>
<evidence type="ECO:0000256" key="4">
    <source>
        <dbReference type="ARBA" id="ARBA00023163"/>
    </source>
</evidence>
<dbReference type="PROSITE" id="PS50888">
    <property type="entry name" value="BHLH"/>
    <property type="match status" value="1"/>
</dbReference>
<keyword evidence="2" id="KW-0805">Transcription regulation</keyword>
<dbReference type="Gene3D" id="4.10.280.10">
    <property type="entry name" value="Helix-loop-helix DNA-binding domain"/>
    <property type="match status" value="1"/>
</dbReference>
<dbReference type="PANTHER" id="PTHR13935">
    <property type="entry name" value="ACHAETE-SCUTE TRANSCRIPTION FACTOR-RELATED"/>
    <property type="match status" value="1"/>
</dbReference>
<dbReference type="GO" id="GO:0042594">
    <property type="term" value="P:response to starvation"/>
    <property type="evidence" value="ECO:0007669"/>
    <property type="project" value="UniProtKB-ARBA"/>
</dbReference>
<gene>
    <name evidence="10" type="primary">BHLH101</name>
    <name evidence="10" type="ORF">g.62793</name>
</gene>
<protein>
    <recommendedName>
        <fullName evidence="7">Protein IRON-RELATED TRANSCRIPTION FACTOR 2</fullName>
    </recommendedName>
</protein>
<dbReference type="Pfam" id="PF00010">
    <property type="entry name" value="HLH"/>
    <property type="match status" value="1"/>
</dbReference>
<dbReference type="AlphaFoldDB" id="A0A1D1ZAV8"/>
<evidence type="ECO:0000313" key="10">
    <source>
        <dbReference type="EMBL" id="JAT64004.1"/>
    </source>
</evidence>
<keyword evidence="4" id="KW-0804">Transcription</keyword>
<evidence type="ECO:0000256" key="1">
    <source>
        <dbReference type="ARBA" id="ARBA00005510"/>
    </source>
</evidence>
<accession>A0A1D1ZAV8</accession>
<comment type="function">
    <text evidence="6">Transcription activator that binds to the DNA motif 5'-CACGTGG-3' in the promoter of iron (Fe) deficiency-inducible genes as well as of genes involved in iron homeostasis, thus contributing to basal tolerance to iron deficiency, iron uptake from soil and iron transport, particularly during seed maturation and germination. Promotes the accumulation of mugineic acid family phytosiderophores (MAs). Required for ethylene-mediated signaling during iron deficiency responses. Improves growth and yield, especially in calcareous soil with low iron availability. Promotes iron concentration in shoots and grain.</text>
</comment>
<evidence type="ECO:0000256" key="5">
    <source>
        <dbReference type="ARBA" id="ARBA00023242"/>
    </source>
</evidence>
<evidence type="ECO:0000256" key="6">
    <source>
        <dbReference type="ARBA" id="ARBA00056447"/>
    </source>
</evidence>
<organism evidence="10">
    <name type="scientific">Anthurium amnicola</name>
    <dbReference type="NCBI Taxonomy" id="1678845"/>
    <lineage>
        <taxon>Eukaryota</taxon>
        <taxon>Viridiplantae</taxon>
        <taxon>Streptophyta</taxon>
        <taxon>Embryophyta</taxon>
        <taxon>Tracheophyta</taxon>
        <taxon>Spermatophyta</taxon>
        <taxon>Magnoliopsida</taxon>
        <taxon>Liliopsida</taxon>
        <taxon>Araceae</taxon>
        <taxon>Pothoideae</taxon>
        <taxon>Potheae</taxon>
        <taxon>Anthurium</taxon>
    </lineage>
</organism>
<keyword evidence="5" id="KW-0539">Nucleus</keyword>
<dbReference type="GO" id="GO:0090575">
    <property type="term" value="C:RNA polymerase II transcription regulator complex"/>
    <property type="evidence" value="ECO:0007669"/>
    <property type="project" value="TreeGrafter"/>
</dbReference>
<proteinExistence type="inferred from homology"/>
<dbReference type="EMBL" id="GDJX01003932">
    <property type="protein sequence ID" value="JAT64004.1"/>
    <property type="molecule type" value="Transcribed_RNA"/>
</dbReference>
<name>A0A1D1ZAV8_9ARAE</name>
<comment type="similarity">
    <text evidence="1">Belongs to the bHLH protein family.</text>
</comment>
<feature type="domain" description="BHLH" evidence="9">
    <location>
        <begin position="91"/>
        <end position="143"/>
    </location>
</feature>
<feature type="non-terminal residue" evidence="10">
    <location>
        <position position="1"/>
    </location>
</feature>
<keyword evidence="3" id="KW-0238">DNA-binding</keyword>
<dbReference type="GO" id="GO:0000981">
    <property type="term" value="F:DNA-binding transcription factor activity, RNA polymerase II-specific"/>
    <property type="evidence" value="ECO:0007669"/>
    <property type="project" value="TreeGrafter"/>
</dbReference>
<evidence type="ECO:0000256" key="3">
    <source>
        <dbReference type="ARBA" id="ARBA00023125"/>
    </source>
</evidence>
<evidence type="ECO:0000256" key="8">
    <source>
        <dbReference type="SAM" id="MobiDB-lite"/>
    </source>
</evidence>
<dbReference type="GO" id="GO:0046983">
    <property type="term" value="F:protein dimerization activity"/>
    <property type="evidence" value="ECO:0007669"/>
    <property type="project" value="InterPro"/>
</dbReference>
<evidence type="ECO:0000256" key="2">
    <source>
        <dbReference type="ARBA" id="ARBA00023015"/>
    </source>
</evidence>
<evidence type="ECO:0000259" key="9">
    <source>
        <dbReference type="PROSITE" id="PS50888"/>
    </source>
</evidence>
<reference evidence="10" key="1">
    <citation type="submission" date="2015-07" db="EMBL/GenBank/DDBJ databases">
        <title>Transcriptome Assembly of Anthurium amnicola.</title>
        <authorList>
            <person name="Suzuki J."/>
        </authorList>
    </citation>
    <scope>NUCLEOTIDE SEQUENCE</scope>
</reference>
<feature type="region of interest" description="Disordered" evidence="8">
    <location>
        <begin position="73"/>
        <end position="99"/>
    </location>
</feature>